<evidence type="ECO:0000256" key="6">
    <source>
        <dbReference type="SAM" id="SignalP"/>
    </source>
</evidence>
<protein>
    <recommendedName>
        <fullName evidence="9">Major facilitator superfamily (MFS) profile domain-containing protein</fullName>
    </recommendedName>
</protein>
<dbReference type="Proteomes" id="UP000728032">
    <property type="component" value="Unassembled WGS sequence"/>
</dbReference>
<feature type="non-terminal residue" evidence="7">
    <location>
        <position position="1"/>
    </location>
</feature>
<evidence type="ECO:0000313" key="8">
    <source>
        <dbReference type="Proteomes" id="UP000728032"/>
    </source>
</evidence>
<feature type="chain" id="PRO_5036403613" description="Major facilitator superfamily (MFS) profile domain-containing protein" evidence="6">
    <location>
        <begin position="17"/>
        <end position="113"/>
    </location>
</feature>
<dbReference type="Gene3D" id="1.20.1250.20">
    <property type="entry name" value="MFS general substrate transporter like domains"/>
    <property type="match status" value="1"/>
</dbReference>
<evidence type="ECO:0008006" key="9">
    <source>
        <dbReference type="Google" id="ProtNLM"/>
    </source>
</evidence>
<evidence type="ECO:0000256" key="4">
    <source>
        <dbReference type="ARBA" id="ARBA00023136"/>
    </source>
</evidence>
<dbReference type="SUPFAM" id="SSF103473">
    <property type="entry name" value="MFS general substrate transporter"/>
    <property type="match status" value="1"/>
</dbReference>
<evidence type="ECO:0000256" key="2">
    <source>
        <dbReference type="ARBA" id="ARBA00022692"/>
    </source>
</evidence>
<evidence type="ECO:0000313" key="7">
    <source>
        <dbReference type="EMBL" id="CAD7659902.1"/>
    </source>
</evidence>
<dbReference type="GO" id="GO:0016020">
    <property type="term" value="C:membrane"/>
    <property type="evidence" value="ECO:0007669"/>
    <property type="project" value="UniProtKB-SubCell"/>
</dbReference>
<keyword evidence="6" id="KW-0732">Signal</keyword>
<name>A0A7R9MH86_9ACAR</name>
<dbReference type="PANTHER" id="PTHR11662">
    <property type="entry name" value="SOLUTE CARRIER FAMILY 17"/>
    <property type="match status" value="1"/>
</dbReference>
<evidence type="ECO:0000256" key="5">
    <source>
        <dbReference type="SAM" id="Phobius"/>
    </source>
</evidence>
<sequence>MFGSAISLLLIPTVGCNSSAVIALMLLSMLSYGAVTGGEYGIIPEYALNYSGTIFGVANTLASTLGFVCPLIVGLLLDHGEGSGARHQWNIMWYMAGAVYAFGGLVFEVLGTA</sequence>
<evidence type="ECO:0000256" key="1">
    <source>
        <dbReference type="ARBA" id="ARBA00004141"/>
    </source>
</evidence>
<evidence type="ECO:0000256" key="3">
    <source>
        <dbReference type="ARBA" id="ARBA00022989"/>
    </source>
</evidence>
<gene>
    <name evidence="7" type="ORF">ONB1V03_LOCUS16473</name>
</gene>
<feature type="transmembrane region" description="Helical" evidence="5">
    <location>
        <begin position="57"/>
        <end position="77"/>
    </location>
</feature>
<feature type="transmembrane region" description="Helical" evidence="5">
    <location>
        <begin position="89"/>
        <end position="110"/>
    </location>
</feature>
<dbReference type="EMBL" id="OC933519">
    <property type="protein sequence ID" value="CAD7659902.1"/>
    <property type="molecule type" value="Genomic_DNA"/>
</dbReference>
<keyword evidence="4 5" id="KW-0472">Membrane</keyword>
<dbReference type="EMBL" id="CAJPVJ010018694">
    <property type="protein sequence ID" value="CAG2177040.1"/>
    <property type="molecule type" value="Genomic_DNA"/>
</dbReference>
<comment type="subcellular location">
    <subcellularLocation>
        <location evidence="1">Membrane</location>
        <topology evidence="1">Multi-pass membrane protein</topology>
    </subcellularLocation>
</comment>
<dbReference type="GO" id="GO:0022857">
    <property type="term" value="F:transmembrane transporter activity"/>
    <property type="evidence" value="ECO:0007669"/>
    <property type="project" value="TreeGrafter"/>
</dbReference>
<dbReference type="GO" id="GO:0006820">
    <property type="term" value="P:monoatomic anion transport"/>
    <property type="evidence" value="ECO:0007669"/>
    <property type="project" value="TreeGrafter"/>
</dbReference>
<reference evidence="7" key="1">
    <citation type="submission" date="2020-11" db="EMBL/GenBank/DDBJ databases">
        <authorList>
            <person name="Tran Van P."/>
        </authorList>
    </citation>
    <scope>NUCLEOTIDE SEQUENCE</scope>
</reference>
<feature type="signal peptide" evidence="6">
    <location>
        <begin position="1"/>
        <end position="16"/>
    </location>
</feature>
<accession>A0A7R9MH86</accession>
<dbReference type="AlphaFoldDB" id="A0A7R9MH86"/>
<proteinExistence type="predicted"/>
<keyword evidence="3 5" id="KW-1133">Transmembrane helix</keyword>
<dbReference type="InterPro" id="IPR036259">
    <property type="entry name" value="MFS_trans_sf"/>
</dbReference>
<keyword evidence="8" id="KW-1185">Reference proteome</keyword>
<dbReference type="PANTHER" id="PTHR11662:SF399">
    <property type="entry name" value="FI19708P1-RELATED"/>
    <property type="match status" value="1"/>
</dbReference>
<keyword evidence="2 5" id="KW-0812">Transmembrane</keyword>
<dbReference type="InterPro" id="IPR050382">
    <property type="entry name" value="MFS_Na/Anion_cotransporter"/>
</dbReference>
<dbReference type="OrthoDB" id="2985014at2759"/>
<organism evidence="7">
    <name type="scientific">Oppiella nova</name>
    <dbReference type="NCBI Taxonomy" id="334625"/>
    <lineage>
        <taxon>Eukaryota</taxon>
        <taxon>Metazoa</taxon>
        <taxon>Ecdysozoa</taxon>
        <taxon>Arthropoda</taxon>
        <taxon>Chelicerata</taxon>
        <taxon>Arachnida</taxon>
        <taxon>Acari</taxon>
        <taxon>Acariformes</taxon>
        <taxon>Sarcoptiformes</taxon>
        <taxon>Oribatida</taxon>
        <taxon>Brachypylina</taxon>
        <taxon>Oppioidea</taxon>
        <taxon>Oppiidae</taxon>
        <taxon>Oppiella</taxon>
    </lineage>
</organism>